<gene>
    <name evidence="1" type="ORF">WJX72_000246</name>
</gene>
<dbReference type="PANTHER" id="PTHR33099:SF14">
    <property type="entry name" value="PROLYL 4-HYDROXYLASE ALPHA SUBUNIT FE(2+) 2OG DIOXYGENASE DOMAIN-CONTAINING PROTEIN"/>
    <property type="match status" value="1"/>
</dbReference>
<comment type="caution">
    <text evidence="1">The sequence shown here is derived from an EMBL/GenBank/DDBJ whole genome shotgun (WGS) entry which is preliminary data.</text>
</comment>
<dbReference type="Proteomes" id="UP001489004">
    <property type="component" value="Unassembled WGS sequence"/>
</dbReference>
<name>A0AAW1R4L5_9CHLO</name>
<reference evidence="1 2" key="1">
    <citation type="journal article" date="2024" name="Nat. Commun.">
        <title>Phylogenomics reveals the evolutionary origins of lichenization in chlorophyte algae.</title>
        <authorList>
            <person name="Puginier C."/>
            <person name="Libourel C."/>
            <person name="Otte J."/>
            <person name="Skaloud P."/>
            <person name="Haon M."/>
            <person name="Grisel S."/>
            <person name="Petersen M."/>
            <person name="Berrin J.G."/>
            <person name="Delaux P.M."/>
            <person name="Dal Grande F."/>
            <person name="Keller J."/>
        </authorList>
    </citation>
    <scope>NUCLEOTIDE SEQUENCE [LARGE SCALE GENOMIC DNA]</scope>
    <source>
        <strain evidence="1 2">SAG 2043</strain>
    </source>
</reference>
<dbReference type="EMBL" id="JALJOR010000001">
    <property type="protein sequence ID" value="KAK9828485.1"/>
    <property type="molecule type" value="Genomic_DNA"/>
</dbReference>
<protein>
    <submittedName>
        <fullName evidence="1">Uncharacterized protein</fullName>
    </submittedName>
</protein>
<organism evidence="1 2">
    <name type="scientific">[Myrmecia] bisecta</name>
    <dbReference type="NCBI Taxonomy" id="41462"/>
    <lineage>
        <taxon>Eukaryota</taxon>
        <taxon>Viridiplantae</taxon>
        <taxon>Chlorophyta</taxon>
        <taxon>core chlorophytes</taxon>
        <taxon>Trebouxiophyceae</taxon>
        <taxon>Trebouxiales</taxon>
        <taxon>Trebouxiaceae</taxon>
        <taxon>Myrmecia</taxon>
    </lineage>
</organism>
<sequence length="230" mass="24638">MLIKLSALCRPTGLVQQTGLRPAIIGRASLKVRAAAGKKGKVAVIDLSYRKALALDPKRFATTFDLAAHNILADVASVMMPDAHGVQALLYKLNVYTEGGHFKVHVDTPRSTKMFGSLVVCLPCEHSGGELLAGSAETPAAPAQADPAFQTTYIAACTDGFADDLEKMLQANEGTVKVDLVRQCLAAGGDLFSLTEQQLAVQSICQRKARRSHGRIASSVTPFELAYRWL</sequence>
<dbReference type="Gene3D" id="2.60.120.620">
    <property type="entry name" value="q2cbj1_9rhob like domain"/>
    <property type="match status" value="1"/>
</dbReference>
<keyword evidence="2" id="KW-1185">Reference proteome</keyword>
<evidence type="ECO:0000313" key="2">
    <source>
        <dbReference type="Proteomes" id="UP001489004"/>
    </source>
</evidence>
<dbReference type="AlphaFoldDB" id="A0AAW1R4L5"/>
<dbReference type="PANTHER" id="PTHR33099">
    <property type="entry name" value="FE2OG DIOXYGENASE DOMAIN-CONTAINING PROTEIN"/>
    <property type="match status" value="1"/>
</dbReference>
<accession>A0AAW1R4L5</accession>
<proteinExistence type="predicted"/>
<evidence type="ECO:0000313" key="1">
    <source>
        <dbReference type="EMBL" id="KAK9828485.1"/>
    </source>
</evidence>